<gene>
    <name evidence="3" type="ORF">SAMN05444858_10213</name>
</gene>
<organism evidence="3 4">
    <name type="scientific">Micromonospora avicenniae</name>
    <dbReference type="NCBI Taxonomy" id="1198245"/>
    <lineage>
        <taxon>Bacteria</taxon>
        <taxon>Bacillati</taxon>
        <taxon>Actinomycetota</taxon>
        <taxon>Actinomycetes</taxon>
        <taxon>Micromonosporales</taxon>
        <taxon>Micromonosporaceae</taxon>
        <taxon>Micromonospora</taxon>
    </lineage>
</organism>
<dbReference type="Pfam" id="PF12697">
    <property type="entry name" value="Abhydrolase_6"/>
    <property type="match status" value="1"/>
</dbReference>
<dbReference type="AlphaFoldDB" id="A0A1N6RXL0"/>
<dbReference type="InterPro" id="IPR029058">
    <property type="entry name" value="AB_hydrolase_fold"/>
</dbReference>
<dbReference type="RefSeq" id="WP_084752177.1">
    <property type="nucleotide sequence ID" value="NZ_FTNF01000002.1"/>
</dbReference>
<dbReference type="STRING" id="1198245.SAMN05444858_10213"/>
<evidence type="ECO:0000313" key="3">
    <source>
        <dbReference type="EMBL" id="SIQ33571.1"/>
    </source>
</evidence>
<evidence type="ECO:0000313" key="4">
    <source>
        <dbReference type="Proteomes" id="UP000186004"/>
    </source>
</evidence>
<evidence type="ECO:0000256" key="1">
    <source>
        <dbReference type="ARBA" id="ARBA00022801"/>
    </source>
</evidence>
<dbReference type="EMBL" id="FTNF01000002">
    <property type="protein sequence ID" value="SIQ33571.1"/>
    <property type="molecule type" value="Genomic_DNA"/>
</dbReference>
<proteinExistence type="predicted"/>
<protein>
    <submittedName>
        <fullName evidence="3">Pimeloyl-ACP methyl ester carboxylesterase</fullName>
    </submittedName>
</protein>
<sequence>MTTFESHDQHVRSADGTSLMVRVTGTGDPVVLVHGSGGGLHSWTTVADRLAQDHELWMPARRGYGPSAVPAGSKSFADEVADLAAVIQAAGAPSGERVHLVGASYGATLSLHTALSIPGELRSLALFEPPLFAAGPQTAPLRDRYRAAFERDDHRAMAATLNEVTRVPAEVVAALAAAAGDRTPDPVEARRAAVGWLHDLEALAEDGTEVGRWSAITVPTLLMQGADTWEPMPTTMHALAEAMPLARRIIWPGQSHFVTMTSPDLVANALREFFADIPA</sequence>
<dbReference type="PANTHER" id="PTHR43798:SF31">
    <property type="entry name" value="AB HYDROLASE SUPERFAMILY PROTEIN YCLE"/>
    <property type="match status" value="1"/>
</dbReference>
<dbReference type="SUPFAM" id="SSF53474">
    <property type="entry name" value="alpha/beta-Hydrolases"/>
    <property type="match status" value="1"/>
</dbReference>
<name>A0A1N6RXL0_9ACTN</name>
<keyword evidence="1" id="KW-0378">Hydrolase</keyword>
<feature type="domain" description="AB hydrolase-1" evidence="2">
    <location>
        <begin position="30"/>
        <end position="269"/>
    </location>
</feature>
<dbReference type="PANTHER" id="PTHR43798">
    <property type="entry name" value="MONOACYLGLYCEROL LIPASE"/>
    <property type="match status" value="1"/>
</dbReference>
<evidence type="ECO:0000259" key="2">
    <source>
        <dbReference type="Pfam" id="PF12697"/>
    </source>
</evidence>
<keyword evidence="4" id="KW-1185">Reference proteome</keyword>
<accession>A0A1N6RXL0</accession>
<dbReference type="GO" id="GO:0016020">
    <property type="term" value="C:membrane"/>
    <property type="evidence" value="ECO:0007669"/>
    <property type="project" value="TreeGrafter"/>
</dbReference>
<dbReference type="OrthoDB" id="63519at2"/>
<dbReference type="Proteomes" id="UP000186004">
    <property type="component" value="Unassembled WGS sequence"/>
</dbReference>
<dbReference type="InterPro" id="IPR000073">
    <property type="entry name" value="AB_hydrolase_1"/>
</dbReference>
<dbReference type="Gene3D" id="3.40.50.1820">
    <property type="entry name" value="alpha/beta hydrolase"/>
    <property type="match status" value="1"/>
</dbReference>
<reference evidence="3 4" key="1">
    <citation type="submission" date="2017-01" db="EMBL/GenBank/DDBJ databases">
        <authorList>
            <person name="Mah S.A."/>
            <person name="Swanson W.J."/>
            <person name="Moy G.W."/>
            <person name="Vacquier V.D."/>
        </authorList>
    </citation>
    <scope>NUCLEOTIDE SEQUENCE [LARGE SCALE GENOMIC DNA]</scope>
    <source>
        <strain evidence="3 4">DSM 45758</strain>
    </source>
</reference>
<dbReference type="InterPro" id="IPR050266">
    <property type="entry name" value="AB_hydrolase_sf"/>
</dbReference>
<dbReference type="GO" id="GO:0016787">
    <property type="term" value="F:hydrolase activity"/>
    <property type="evidence" value="ECO:0007669"/>
    <property type="project" value="UniProtKB-KW"/>
</dbReference>